<dbReference type="AlphaFoldDB" id="A0A267WIY3"/>
<dbReference type="GO" id="GO:0004519">
    <property type="term" value="F:endonuclease activity"/>
    <property type="evidence" value="ECO:0007669"/>
    <property type="project" value="UniProtKB-KW"/>
</dbReference>
<dbReference type="Proteomes" id="UP000216789">
    <property type="component" value="Unassembled WGS sequence"/>
</dbReference>
<sequence>RCGNLQATYRPTTRKEYVVKAATYRKFAFKAIEEKEQ</sequence>
<gene>
    <name evidence="1" type="ORF">BPS1E_1926</name>
</gene>
<evidence type="ECO:0000313" key="1">
    <source>
        <dbReference type="EMBL" id="PAC72578.1"/>
    </source>
</evidence>
<name>A0A267WIY3_BIFPS</name>
<keyword evidence="1" id="KW-0255">Endonuclease</keyword>
<accession>A0A267WIY3</accession>
<keyword evidence="1" id="KW-0378">Hydrolase</keyword>
<keyword evidence="1" id="KW-0540">Nuclease</keyword>
<feature type="non-terminal residue" evidence="1">
    <location>
        <position position="1"/>
    </location>
</feature>
<evidence type="ECO:0000313" key="2">
    <source>
        <dbReference type="Proteomes" id="UP000216789"/>
    </source>
</evidence>
<proteinExistence type="predicted"/>
<protein>
    <submittedName>
        <fullName evidence="1">Endonuclease</fullName>
    </submittedName>
</protein>
<comment type="caution">
    <text evidence="1">The sequence shown here is derived from an EMBL/GenBank/DDBJ whole genome shotgun (WGS) entry which is preliminary data.</text>
</comment>
<reference evidence="1 2" key="1">
    <citation type="journal article" date="2017" name="ISME J.">
        <title>Unveiling bifidobacterial biogeography across the mammalian branch of the tree of life.</title>
        <authorList>
            <person name="Milani C."/>
            <person name="Mangifesta M."/>
            <person name="Mancabelli L."/>
            <person name="Lugli G.A."/>
            <person name="James K."/>
            <person name="Duranti S."/>
            <person name="Turroni F."/>
            <person name="Ferrario C."/>
            <person name="Ossiprandi M.C."/>
            <person name="van Sinderen D."/>
            <person name="Ventura M."/>
        </authorList>
    </citation>
    <scope>NUCLEOTIDE SEQUENCE [LARGE SCALE GENOMIC DNA]</scope>
    <source>
        <strain evidence="1 2">1E</strain>
    </source>
</reference>
<dbReference type="EMBL" id="MNLB01000032">
    <property type="protein sequence ID" value="PAC72578.1"/>
    <property type="molecule type" value="Genomic_DNA"/>
</dbReference>
<organism evidence="1 2">
    <name type="scientific">Bifidobacterium pseudocatenulatum</name>
    <dbReference type="NCBI Taxonomy" id="28026"/>
    <lineage>
        <taxon>Bacteria</taxon>
        <taxon>Bacillati</taxon>
        <taxon>Actinomycetota</taxon>
        <taxon>Actinomycetes</taxon>
        <taxon>Bifidobacteriales</taxon>
        <taxon>Bifidobacteriaceae</taxon>
        <taxon>Bifidobacterium</taxon>
    </lineage>
</organism>